<organism evidence="2 3">
    <name type="scientific">Rhodoplanes azumiensis</name>
    <dbReference type="NCBI Taxonomy" id="1897628"/>
    <lineage>
        <taxon>Bacteria</taxon>
        <taxon>Pseudomonadati</taxon>
        <taxon>Pseudomonadota</taxon>
        <taxon>Alphaproteobacteria</taxon>
        <taxon>Hyphomicrobiales</taxon>
        <taxon>Nitrobacteraceae</taxon>
        <taxon>Rhodoplanes</taxon>
    </lineage>
</organism>
<proteinExistence type="predicted"/>
<evidence type="ECO:0000313" key="3">
    <source>
        <dbReference type="Proteomes" id="UP001597314"/>
    </source>
</evidence>
<dbReference type="RefSeq" id="WP_378479711.1">
    <property type="nucleotide sequence ID" value="NZ_JBHUIW010000030.1"/>
</dbReference>
<feature type="compositionally biased region" description="Basic and acidic residues" evidence="1">
    <location>
        <begin position="85"/>
        <end position="123"/>
    </location>
</feature>
<keyword evidence="3" id="KW-1185">Reference proteome</keyword>
<reference evidence="3" key="1">
    <citation type="journal article" date="2019" name="Int. J. Syst. Evol. Microbiol.">
        <title>The Global Catalogue of Microorganisms (GCM) 10K type strain sequencing project: providing services to taxonomists for standard genome sequencing and annotation.</title>
        <authorList>
            <consortium name="The Broad Institute Genomics Platform"/>
            <consortium name="The Broad Institute Genome Sequencing Center for Infectious Disease"/>
            <person name="Wu L."/>
            <person name="Ma J."/>
        </authorList>
    </citation>
    <scope>NUCLEOTIDE SEQUENCE [LARGE SCALE GENOMIC DNA]</scope>
    <source>
        <strain evidence="3">CGMCC 1.6774</strain>
    </source>
</reference>
<comment type="caution">
    <text evidence="2">The sequence shown here is derived from an EMBL/GenBank/DDBJ whole genome shotgun (WGS) entry which is preliminary data.</text>
</comment>
<accession>A0ABW5AQV9</accession>
<sequence>MQTIVGDLPRLGKLARRSGFVLPKRSPPRHPGGQCMAKSILSAAAIVLMLGGASALAASPAAAPQDDAASGARSTEAPITLAQRGDFDSRAMRDGRPDGRPDGRRFDGRRGDRDDWRRGRAWDGPRPGYRGPPPGWRRYDGRPSGWRNRGCIQIGPVWYCP</sequence>
<evidence type="ECO:0000256" key="1">
    <source>
        <dbReference type="SAM" id="MobiDB-lite"/>
    </source>
</evidence>
<dbReference type="Proteomes" id="UP001597314">
    <property type="component" value="Unassembled WGS sequence"/>
</dbReference>
<evidence type="ECO:0000313" key="2">
    <source>
        <dbReference type="EMBL" id="MFD2184571.1"/>
    </source>
</evidence>
<feature type="compositionally biased region" description="Low complexity" evidence="1">
    <location>
        <begin position="57"/>
        <end position="72"/>
    </location>
</feature>
<feature type="region of interest" description="Disordered" evidence="1">
    <location>
        <begin position="57"/>
        <end position="136"/>
    </location>
</feature>
<name>A0ABW5AQV9_9BRAD</name>
<protein>
    <submittedName>
        <fullName evidence="2">Uncharacterized protein</fullName>
    </submittedName>
</protein>
<gene>
    <name evidence="2" type="ORF">ACFSOX_20645</name>
</gene>
<dbReference type="EMBL" id="JBHUIW010000030">
    <property type="protein sequence ID" value="MFD2184571.1"/>
    <property type="molecule type" value="Genomic_DNA"/>
</dbReference>